<evidence type="ECO:0000313" key="6">
    <source>
        <dbReference type="EMBL" id="CRI19383.1"/>
    </source>
</evidence>
<evidence type="ECO:0000313" key="7">
    <source>
        <dbReference type="Proteomes" id="UP000236509"/>
    </source>
</evidence>
<evidence type="ECO:0000256" key="1">
    <source>
        <dbReference type="ARBA" id="ARBA00004141"/>
    </source>
</evidence>
<feature type="transmembrane region" description="Helical" evidence="5">
    <location>
        <begin position="21"/>
        <end position="44"/>
    </location>
</feature>
<gene>
    <name evidence="6" type="ORF">BN1326_150340</name>
</gene>
<feature type="transmembrane region" description="Helical" evidence="5">
    <location>
        <begin position="94"/>
        <end position="117"/>
    </location>
</feature>
<dbReference type="PANTHER" id="PTHR43424:SF1">
    <property type="entry name" value="LOCUS PUTATIVE PROTEIN 1-RELATED"/>
    <property type="match status" value="1"/>
</dbReference>
<keyword evidence="7" id="KW-1185">Reference proteome</keyword>
<feature type="transmembrane region" description="Helical" evidence="5">
    <location>
        <begin position="123"/>
        <end position="143"/>
    </location>
</feature>
<dbReference type="AlphaFoldDB" id="A0A7U7JS78"/>
<dbReference type="PANTHER" id="PTHR43424">
    <property type="entry name" value="LOCUS PUTATIVE PROTEIN 1-RELATED"/>
    <property type="match status" value="1"/>
</dbReference>
<reference evidence="6 7" key="1">
    <citation type="submission" date="2015-04" db="EMBL/GenBank/DDBJ databases">
        <authorList>
            <person name="Cao L."/>
            <person name="Gao C.H."/>
        </authorList>
    </citation>
    <scope>NUCLEOTIDE SEQUENCE [LARGE SCALE GENOMIC DNA]</scope>
    <source>
        <strain evidence="6 7">SH3</strain>
    </source>
</reference>
<feature type="transmembrane region" description="Helical" evidence="5">
    <location>
        <begin position="362"/>
        <end position="385"/>
    </location>
</feature>
<dbReference type="Proteomes" id="UP000236509">
    <property type="component" value="Unassembled WGS sequence"/>
</dbReference>
<feature type="transmembrane region" description="Helical" evidence="5">
    <location>
        <begin position="176"/>
        <end position="198"/>
    </location>
</feature>
<dbReference type="InterPro" id="IPR002797">
    <property type="entry name" value="Polysacc_synth"/>
</dbReference>
<evidence type="ECO:0000256" key="5">
    <source>
        <dbReference type="SAM" id="Phobius"/>
    </source>
</evidence>
<organism evidence="6 7">
    <name type="scientific">Staphylococcus argenteus</name>
    <dbReference type="NCBI Taxonomy" id="985002"/>
    <lineage>
        <taxon>Bacteria</taxon>
        <taxon>Bacillati</taxon>
        <taxon>Bacillota</taxon>
        <taxon>Bacilli</taxon>
        <taxon>Bacillales</taxon>
        <taxon>Staphylococcaceae</taxon>
        <taxon>Staphylococcus</taxon>
    </lineage>
</organism>
<dbReference type="EMBL" id="CVOU01000007">
    <property type="protein sequence ID" value="CRI19383.1"/>
    <property type="molecule type" value="Genomic_DNA"/>
</dbReference>
<keyword evidence="4 5" id="KW-0472">Membrane</keyword>
<evidence type="ECO:0000256" key="2">
    <source>
        <dbReference type="ARBA" id="ARBA00022692"/>
    </source>
</evidence>
<feature type="transmembrane region" description="Helical" evidence="5">
    <location>
        <begin position="298"/>
        <end position="320"/>
    </location>
</feature>
<proteinExistence type="predicted"/>
<feature type="transmembrane region" description="Helical" evidence="5">
    <location>
        <begin position="255"/>
        <end position="277"/>
    </location>
</feature>
<feature type="transmembrane region" description="Helical" evidence="5">
    <location>
        <begin position="150"/>
        <end position="170"/>
    </location>
</feature>
<feature type="transmembrane region" description="Helical" evidence="5">
    <location>
        <begin position="326"/>
        <end position="350"/>
    </location>
</feature>
<feature type="transmembrane region" description="Helical" evidence="5">
    <location>
        <begin position="219"/>
        <end position="243"/>
    </location>
</feature>
<keyword evidence="3 5" id="KW-1133">Transmembrane helix</keyword>
<dbReference type="GO" id="GO:0016020">
    <property type="term" value="C:membrane"/>
    <property type="evidence" value="ECO:0007669"/>
    <property type="project" value="UniProtKB-SubCell"/>
</dbReference>
<name>A0A7U7JS78_9STAP</name>
<dbReference type="Pfam" id="PF01943">
    <property type="entry name" value="Polysacc_synt"/>
    <property type="match status" value="1"/>
</dbReference>
<accession>A0A7U7JS78</accession>
<comment type="caution">
    <text evidence="6">The sequence shown here is derived from an EMBL/GenBank/DDBJ whole genome shotgun (WGS) entry which is preliminary data.</text>
</comment>
<evidence type="ECO:0000256" key="4">
    <source>
        <dbReference type="ARBA" id="ARBA00023136"/>
    </source>
</evidence>
<sequence length="484" mass="54842">MKRWKGIVMKSDSLKANIIYQGLYQLIRTLTPLITIPIISRAFGPTGVGIASFSFNIVQYFLMIASVGVQLYFNRIIAQSVDNKQQLSQQFWDIFISKLLLSATVLVIYIATITLLIDDYYMIFLLQGIYIIGAALDISWFYAGTEKFKIPSLSNIVASGIVLGVVVIFVKDQSDLSLYVFTIAIVTVLNQIPLFIYLKRYIIFVSINWKQVWQIFRSSLAYLLPNGQLNLYTSISCVVLGLLGTYQQVGIFSNAFNILTVAIIMINTFDLVMIPRITKMSTHPSHSLTKTLADNMNIQLMLTIPMVFGLIAIMPSFYLWFFGDAFASTVPLMTILAILVLIIPLNMLISRQYLLIVNKIRLYNASITIGAVVNIVLCLILIYLFGIYGAAIARLVTEFILLIWRFIDITQINVKLNVLSAFQCIISAVIMFIVLGVINHYLSPTIYTTIFLIVIGIVVYILLMMAMKNYYLWQLLKHLRHKTI</sequence>
<protein>
    <submittedName>
        <fullName evidence="6">Polysaccharide biosynthesis protein</fullName>
    </submittedName>
</protein>
<feature type="transmembrane region" description="Helical" evidence="5">
    <location>
        <begin position="444"/>
        <end position="467"/>
    </location>
</feature>
<keyword evidence="2 5" id="KW-0812">Transmembrane</keyword>
<feature type="transmembrane region" description="Helical" evidence="5">
    <location>
        <begin position="419"/>
        <end position="438"/>
    </location>
</feature>
<feature type="transmembrane region" description="Helical" evidence="5">
    <location>
        <begin position="50"/>
        <end position="73"/>
    </location>
</feature>
<evidence type="ECO:0000256" key="3">
    <source>
        <dbReference type="ARBA" id="ARBA00022989"/>
    </source>
</evidence>
<feature type="transmembrane region" description="Helical" evidence="5">
    <location>
        <begin position="391"/>
        <end position="407"/>
    </location>
</feature>
<comment type="subcellular location">
    <subcellularLocation>
        <location evidence="1">Membrane</location>
        <topology evidence="1">Multi-pass membrane protein</topology>
    </subcellularLocation>
</comment>
<dbReference type="InterPro" id="IPR052556">
    <property type="entry name" value="PolySynth_Transporter"/>
</dbReference>